<organism evidence="5 6">
    <name type="scientific">Parablautia intestinalis</name>
    <dbReference type="NCBI Taxonomy" id="2320100"/>
    <lineage>
        <taxon>Bacteria</taxon>
        <taxon>Bacillati</taxon>
        <taxon>Bacillota</taxon>
        <taxon>Clostridia</taxon>
        <taxon>Lachnospirales</taxon>
        <taxon>Lachnospiraceae</taxon>
        <taxon>Parablautia</taxon>
    </lineage>
</organism>
<feature type="compositionally biased region" description="Acidic residues" evidence="2">
    <location>
        <begin position="55"/>
        <end position="70"/>
    </location>
</feature>
<name>A0A3A9AQF2_9FIRM</name>
<evidence type="ECO:0000313" key="6">
    <source>
        <dbReference type="Proteomes" id="UP000280696"/>
    </source>
</evidence>
<dbReference type="PROSITE" id="PS51257">
    <property type="entry name" value="PROKAR_LIPOPROTEIN"/>
    <property type="match status" value="1"/>
</dbReference>
<feature type="domain" description="Solute-binding protein family 3/N-terminal" evidence="4">
    <location>
        <begin position="76"/>
        <end position="299"/>
    </location>
</feature>
<sequence>MKKNLIVLLMAAMTAGLFSGCGSKADEPKKTAAVETGESAGSESTENENPGKESADDENAGGEAEESGDAADERTTFTVGFDAEFPPYGYMDENGEYTGFDLELAQEVCARRGWELVKQPIDWDSKDMELSSGSIDCIWNGFTMNGREDAYTWSVPYVDNSQVFVVKSDAGIVSFDDFAGKIVGVQRDSSALAALEGDAADLAGTFSELRQYADYNTGFMDLEAGAIDGLAVDIGVADYQIESRGDGYVILEERLATEQYGIGFLLGNDELKQQVESTLLEMEEDGKFMEIASKYGLEDSVCLGK</sequence>
<feature type="signal peptide" evidence="3">
    <location>
        <begin position="1"/>
        <end position="25"/>
    </location>
</feature>
<dbReference type="Pfam" id="PF00497">
    <property type="entry name" value="SBP_bac_3"/>
    <property type="match status" value="1"/>
</dbReference>
<accession>A0A3A9AQF2</accession>
<feature type="chain" id="PRO_5017249493" evidence="3">
    <location>
        <begin position="26"/>
        <end position="305"/>
    </location>
</feature>
<dbReference type="RefSeq" id="WP_120467264.1">
    <property type="nucleotide sequence ID" value="NZ_RAYQ01000003.1"/>
</dbReference>
<protein>
    <submittedName>
        <fullName evidence="5">ABC transporter substrate-binding protein</fullName>
    </submittedName>
</protein>
<dbReference type="PANTHER" id="PTHR35936:SF34">
    <property type="entry name" value="ABC TRANSPORTER EXTRACELLULAR-BINDING PROTEIN YCKB-RELATED"/>
    <property type="match status" value="1"/>
</dbReference>
<dbReference type="SUPFAM" id="SSF53850">
    <property type="entry name" value="Periplasmic binding protein-like II"/>
    <property type="match status" value="1"/>
</dbReference>
<keyword evidence="6" id="KW-1185">Reference proteome</keyword>
<feature type="region of interest" description="Disordered" evidence="2">
    <location>
        <begin position="21"/>
        <end position="75"/>
    </location>
</feature>
<evidence type="ECO:0000256" key="2">
    <source>
        <dbReference type="SAM" id="MobiDB-lite"/>
    </source>
</evidence>
<dbReference type="Proteomes" id="UP000280696">
    <property type="component" value="Unassembled WGS sequence"/>
</dbReference>
<evidence type="ECO:0000256" key="3">
    <source>
        <dbReference type="SAM" id="SignalP"/>
    </source>
</evidence>
<dbReference type="InterPro" id="IPR001638">
    <property type="entry name" value="Solute-binding_3/MltF_N"/>
</dbReference>
<keyword evidence="1 3" id="KW-0732">Signal</keyword>
<dbReference type="Gene3D" id="3.40.190.10">
    <property type="entry name" value="Periplasmic binding protein-like II"/>
    <property type="match status" value="2"/>
</dbReference>
<dbReference type="CDD" id="cd00996">
    <property type="entry name" value="PBP2_AatB_like"/>
    <property type="match status" value="1"/>
</dbReference>
<dbReference type="PANTHER" id="PTHR35936">
    <property type="entry name" value="MEMBRANE-BOUND LYTIC MUREIN TRANSGLYCOSYLASE F"/>
    <property type="match status" value="1"/>
</dbReference>
<feature type="compositionally biased region" description="Low complexity" evidence="2">
    <location>
        <begin position="33"/>
        <end position="48"/>
    </location>
</feature>
<comment type="caution">
    <text evidence="5">The sequence shown here is derived from an EMBL/GenBank/DDBJ whole genome shotgun (WGS) entry which is preliminary data.</text>
</comment>
<proteinExistence type="predicted"/>
<reference evidence="5 6" key="1">
    <citation type="submission" date="2018-09" db="EMBL/GenBank/DDBJ databases">
        <title>Murine metabolic-syndrome-specific gut microbial biobank.</title>
        <authorList>
            <person name="Liu C."/>
        </authorList>
    </citation>
    <scope>NUCLEOTIDE SEQUENCE [LARGE SCALE GENOMIC DNA]</scope>
    <source>
        <strain evidence="5 6">0.1xD8-82</strain>
    </source>
</reference>
<evidence type="ECO:0000313" key="5">
    <source>
        <dbReference type="EMBL" id="RKI93274.1"/>
    </source>
</evidence>
<dbReference type="EMBL" id="RAYQ01000003">
    <property type="protein sequence ID" value="RKI93274.1"/>
    <property type="molecule type" value="Genomic_DNA"/>
</dbReference>
<evidence type="ECO:0000256" key="1">
    <source>
        <dbReference type="ARBA" id="ARBA00022729"/>
    </source>
</evidence>
<dbReference type="SMART" id="SM00062">
    <property type="entry name" value="PBPb"/>
    <property type="match status" value="1"/>
</dbReference>
<dbReference type="OrthoDB" id="9775197at2"/>
<evidence type="ECO:0000259" key="4">
    <source>
        <dbReference type="SMART" id="SM00062"/>
    </source>
</evidence>
<dbReference type="AlphaFoldDB" id="A0A3A9AQF2"/>
<gene>
    <name evidence="5" type="ORF">D7V94_04745</name>
</gene>